<reference evidence="1 2" key="1">
    <citation type="submission" date="2019-03" db="EMBL/GenBank/DDBJ databases">
        <title>Genomic Encyclopedia of Type Strains, Phase IV (KMG-IV): sequencing the most valuable type-strain genomes for metagenomic binning, comparative biology and taxonomic classification.</title>
        <authorList>
            <person name="Goeker M."/>
        </authorList>
    </citation>
    <scope>NUCLEOTIDE SEQUENCE [LARGE SCALE GENOMIC DNA]</scope>
    <source>
        <strain evidence="1 2">DSM 1709</strain>
    </source>
</reference>
<organism evidence="1 2">
    <name type="scientific">Rubrivivax gelatinosus</name>
    <name type="common">Rhodocyclus gelatinosus</name>
    <name type="synonym">Rhodopseudomonas gelatinosa</name>
    <dbReference type="NCBI Taxonomy" id="28068"/>
    <lineage>
        <taxon>Bacteria</taxon>
        <taxon>Pseudomonadati</taxon>
        <taxon>Pseudomonadota</taxon>
        <taxon>Betaproteobacteria</taxon>
        <taxon>Burkholderiales</taxon>
        <taxon>Sphaerotilaceae</taxon>
        <taxon>Rubrivivax</taxon>
    </lineage>
</organism>
<sequence>MLMAGALARLAGAALIVAALWAAVAWAMS</sequence>
<evidence type="ECO:0000313" key="2">
    <source>
        <dbReference type="Proteomes" id="UP000295106"/>
    </source>
</evidence>
<evidence type="ECO:0000313" key="1">
    <source>
        <dbReference type="EMBL" id="TCP05429.1"/>
    </source>
</evidence>
<comment type="caution">
    <text evidence="1">The sequence shown here is derived from an EMBL/GenBank/DDBJ whole genome shotgun (WGS) entry which is preliminary data.</text>
</comment>
<dbReference type="Proteomes" id="UP000295106">
    <property type="component" value="Unassembled WGS sequence"/>
</dbReference>
<dbReference type="EMBL" id="SLXD01000001">
    <property type="protein sequence ID" value="TCP05429.1"/>
    <property type="molecule type" value="Genomic_DNA"/>
</dbReference>
<protein>
    <submittedName>
        <fullName evidence="1">Uncharacterized protein</fullName>
    </submittedName>
</protein>
<proteinExistence type="predicted"/>
<accession>A0A4R2MDF9</accession>
<gene>
    <name evidence="1" type="ORF">EV684_101301</name>
</gene>
<name>A0A4R2MDF9_RUBGE</name>
<dbReference type="AlphaFoldDB" id="A0A4R2MDF9"/>